<evidence type="ECO:0008006" key="3">
    <source>
        <dbReference type="Google" id="ProtNLM"/>
    </source>
</evidence>
<name>A0ABW8UTH5_9RHOB</name>
<reference evidence="1 2" key="1">
    <citation type="submission" date="2024-08" db="EMBL/GenBank/DDBJ databases">
        <title>Tateyamaria sp. nov., isolated from marine algae.</title>
        <authorList>
            <person name="Choi B.J."/>
            <person name="Kim J.M."/>
            <person name="Lee J.K."/>
            <person name="Choi D.G."/>
            <person name="Bayburt H."/>
            <person name="Baek J.H."/>
            <person name="Han D.M."/>
            <person name="Jeon C.O."/>
        </authorList>
    </citation>
    <scope>NUCLEOTIDE SEQUENCE [LARGE SCALE GENOMIC DNA]</scope>
    <source>
        <strain evidence="1 2">KMU-156</strain>
    </source>
</reference>
<comment type="caution">
    <text evidence="1">The sequence shown here is derived from an EMBL/GenBank/DDBJ whole genome shotgun (WGS) entry which is preliminary data.</text>
</comment>
<dbReference type="Proteomes" id="UP001627408">
    <property type="component" value="Unassembled WGS sequence"/>
</dbReference>
<accession>A0ABW8UTH5</accession>
<dbReference type="RefSeq" id="WP_407592262.1">
    <property type="nucleotide sequence ID" value="NZ_JBHDIY010000002.1"/>
</dbReference>
<sequence length="282" mass="31879">MAQKIGGITYPSTVAELLRERELTKLMMQTFTSPEVRHRFKFLINPPAADAVFSEYIAERSRTPISLPRHITQNATDLVTEDNYDPRLWKGILDLVEANCRTFLETEIFPEFFDESKSPTFKKVHTQKLFQAGEKKYGDVNSIMVRLNLTDAASVRGILAEMMRGNKSGARELAKYAINKARLKVSIEEVIDAIKTGKGLTNAGAFEVDTKKLSMCGFDKPKDPKLKNRVEDMVNAWMSGDKTTAKQIFALIQKNEPKDSFVQKDTIEGLFKAFKKFKVVIG</sequence>
<proteinExistence type="predicted"/>
<gene>
    <name evidence="1" type="ORF">ACERZ8_11160</name>
</gene>
<evidence type="ECO:0000313" key="1">
    <source>
        <dbReference type="EMBL" id="MFL4470406.1"/>
    </source>
</evidence>
<dbReference type="EMBL" id="JBHDIY010000002">
    <property type="protein sequence ID" value="MFL4470406.1"/>
    <property type="molecule type" value="Genomic_DNA"/>
</dbReference>
<evidence type="ECO:0000313" key="2">
    <source>
        <dbReference type="Proteomes" id="UP001627408"/>
    </source>
</evidence>
<organism evidence="1 2">
    <name type="scientific">Tateyamaria armeniaca</name>
    <dbReference type="NCBI Taxonomy" id="2518930"/>
    <lineage>
        <taxon>Bacteria</taxon>
        <taxon>Pseudomonadati</taxon>
        <taxon>Pseudomonadota</taxon>
        <taxon>Alphaproteobacteria</taxon>
        <taxon>Rhodobacterales</taxon>
        <taxon>Roseobacteraceae</taxon>
        <taxon>Tateyamaria</taxon>
    </lineage>
</organism>
<protein>
    <recommendedName>
        <fullName evidence="3">Asn/Gln amidotransferase domain-containing protein</fullName>
    </recommendedName>
</protein>
<keyword evidence="2" id="KW-1185">Reference proteome</keyword>